<dbReference type="OrthoDB" id="6387849at2"/>
<dbReference type="EMBL" id="MNAN01000007">
    <property type="protein sequence ID" value="OHU97874.1"/>
    <property type="molecule type" value="Genomic_DNA"/>
</dbReference>
<dbReference type="Proteomes" id="UP000180253">
    <property type="component" value="Unassembled WGS sequence"/>
</dbReference>
<dbReference type="STRING" id="327939.BIW53_00420"/>
<comment type="caution">
    <text evidence="1">The sequence shown here is derived from an EMBL/GenBank/DDBJ whole genome shotgun (WGS) entry which is preliminary data.</text>
</comment>
<name>A0A1S1NH37_9GAMM</name>
<proteinExistence type="predicted"/>
<dbReference type="AlphaFoldDB" id="A0A1S1NH37"/>
<protein>
    <submittedName>
        <fullName evidence="1">Uncharacterized protein</fullName>
    </submittedName>
</protein>
<organism evidence="1 2">
    <name type="scientific">Pseudoalteromonas byunsanensis</name>
    <dbReference type="NCBI Taxonomy" id="327939"/>
    <lineage>
        <taxon>Bacteria</taxon>
        <taxon>Pseudomonadati</taxon>
        <taxon>Pseudomonadota</taxon>
        <taxon>Gammaproteobacteria</taxon>
        <taxon>Alteromonadales</taxon>
        <taxon>Pseudoalteromonadaceae</taxon>
        <taxon>Pseudoalteromonas</taxon>
    </lineage>
</organism>
<keyword evidence="2" id="KW-1185">Reference proteome</keyword>
<accession>A0A1S1NH37</accession>
<evidence type="ECO:0000313" key="2">
    <source>
        <dbReference type="Proteomes" id="UP000180253"/>
    </source>
</evidence>
<dbReference type="RefSeq" id="WP_070989562.1">
    <property type="nucleotide sequence ID" value="NZ_CBCSHD010000017.1"/>
</dbReference>
<sequence>MDFSQLNKQRAASFNKQKQLLKKLSAGQTILCEQCQKPLKLNLAVDAAQKGQVCCDKGCTLIELEIA</sequence>
<reference evidence="1 2" key="1">
    <citation type="submission" date="2016-10" db="EMBL/GenBank/DDBJ databases">
        <title>Pseudoalteromonas amylolytica sp. nov., isolated from the surface seawater.</title>
        <authorList>
            <person name="Wu Y.-H."/>
            <person name="Cheng H."/>
            <person name="Jin X.-B."/>
            <person name="Wang C.-S."/>
            <person name="Xu X.-W."/>
        </authorList>
    </citation>
    <scope>NUCLEOTIDE SEQUENCE [LARGE SCALE GENOMIC DNA]</scope>
    <source>
        <strain evidence="1 2">JCM 12483</strain>
    </source>
</reference>
<evidence type="ECO:0000313" key="1">
    <source>
        <dbReference type="EMBL" id="OHU97874.1"/>
    </source>
</evidence>
<gene>
    <name evidence="1" type="ORF">BIW53_00420</name>
</gene>